<reference evidence="2" key="1">
    <citation type="submission" date="2022-06" db="EMBL/GenBank/DDBJ databases">
        <title>Ornithinimicrobium HY1793.</title>
        <authorList>
            <person name="Huang Y."/>
        </authorList>
    </citation>
    <scope>NUCLEOTIDE SEQUENCE</scope>
    <source>
        <strain evidence="2">HY1793</strain>
    </source>
</reference>
<keyword evidence="1" id="KW-0812">Transmembrane</keyword>
<feature type="transmembrane region" description="Helical" evidence="1">
    <location>
        <begin position="49"/>
        <end position="69"/>
    </location>
</feature>
<evidence type="ECO:0000256" key="1">
    <source>
        <dbReference type="SAM" id="Phobius"/>
    </source>
</evidence>
<organism evidence="2 3">
    <name type="scientific">Ornithinimicrobium faecis</name>
    <dbReference type="NCBI Taxonomy" id="2934158"/>
    <lineage>
        <taxon>Bacteria</taxon>
        <taxon>Bacillati</taxon>
        <taxon>Actinomycetota</taxon>
        <taxon>Actinomycetes</taxon>
        <taxon>Micrococcales</taxon>
        <taxon>Ornithinimicrobiaceae</taxon>
        <taxon>Ornithinimicrobium</taxon>
    </lineage>
</organism>
<keyword evidence="3" id="KW-1185">Reference proteome</keyword>
<keyword evidence="1" id="KW-0472">Membrane</keyword>
<proteinExistence type="predicted"/>
<feature type="transmembrane region" description="Helical" evidence="1">
    <location>
        <begin position="7"/>
        <end position="29"/>
    </location>
</feature>
<evidence type="ECO:0008006" key="4">
    <source>
        <dbReference type="Google" id="ProtNLM"/>
    </source>
</evidence>
<gene>
    <name evidence="2" type="ORF">NF556_19450</name>
</gene>
<sequence>MRQKLKWWFVHLAAFVLGQLILLVMGASWPVALLTQEVPDPLSFGSEPAMWISRAWCVVFAIDTAWSLIQARNGSDDSTRTSDTTHQSA</sequence>
<dbReference type="Proteomes" id="UP001056455">
    <property type="component" value="Chromosome"/>
</dbReference>
<evidence type="ECO:0000313" key="2">
    <source>
        <dbReference type="EMBL" id="USQ79735.1"/>
    </source>
</evidence>
<protein>
    <recommendedName>
        <fullName evidence="4">DUF2975 domain-containing protein</fullName>
    </recommendedName>
</protein>
<accession>A0ABY4YSJ7</accession>
<dbReference type="RefSeq" id="WP_252592839.1">
    <property type="nucleotide sequence ID" value="NZ_CP099489.1"/>
</dbReference>
<name>A0ABY4YSJ7_9MICO</name>
<dbReference type="EMBL" id="CP099489">
    <property type="protein sequence ID" value="USQ79735.1"/>
    <property type="molecule type" value="Genomic_DNA"/>
</dbReference>
<evidence type="ECO:0000313" key="3">
    <source>
        <dbReference type="Proteomes" id="UP001056455"/>
    </source>
</evidence>
<keyword evidence="1" id="KW-1133">Transmembrane helix</keyword>